<proteinExistence type="predicted"/>
<feature type="transmembrane region" description="Helical" evidence="6">
    <location>
        <begin position="188"/>
        <end position="206"/>
    </location>
</feature>
<dbReference type="PANTHER" id="PTHR30086">
    <property type="entry name" value="ARGININE EXPORTER PROTEIN ARGO"/>
    <property type="match status" value="1"/>
</dbReference>
<feature type="transmembrane region" description="Helical" evidence="6">
    <location>
        <begin position="39"/>
        <end position="65"/>
    </location>
</feature>
<comment type="subcellular location">
    <subcellularLocation>
        <location evidence="1">Cell membrane</location>
        <topology evidence="1">Multi-pass membrane protein</topology>
    </subcellularLocation>
</comment>
<evidence type="ECO:0000313" key="8">
    <source>
        <dbReference type="Proteomes" id="UP001242480"/>
    </source>
</evidence>
<reference evidence="7 8" key="1">
    <citation type="submission" date="2023-07" db="EMBL/GenBank/DDBJ databases">
        <title>Genomic Encyclopedia of Type Strains, Phase IV (KMG-IV): sequencing the most valuable type-strain genomes for metagenomic binning, comparative biology and taxonomic classification.</title>
        <authorList>
            <person name="Goeker M."/>
        </authorList>
    </citation>
    <scope>NUCLEOTIDE SEQUENCE [LARGE SCALE GENOMIC DNA]</scope>
    <source>
        <strain evidence="7 8">DSM 19619</strain>
    </source>
</reference>
<dbReference type="Proteomes" id="UP001242480">
    <property type="component" value="Unassembled WGS sequence"/>
</dbReference>
<keyword evidence="3 6" id="KW-0812">Transmembrane</keyword>
<accession>A0ABU0JKZ5</accession>
<evidence type="ECO:0000256" key="3">
    <source>
        <dbReference type="ARBA" id="ARBA00022692"/>
    </source>
</evidence>
<feature type="transmembrane region" description="Helical" evidence="6">
    <location>
        <begin position="147"/>
        <end position="168"/>
    </location>
</feature>
<comment type="caution">
    <text evidence="7">The sequence shown here is derived from an EMBL/GenBank/DDBJ whole genome shotgun (WGS) entry which is preliminary data.</text>
</comment>
<evidence type="ECO:0000256" key="2">
    <source>
        <dbReference type="ARBA" id="ARBA00022475"/>
    </source>
</evidence>
<evidence type="ECO:0000256" key="5">
    <source>
        <dbReference type="ARBA" id="ARBA00023136"/>
    </source>
</evidence>
<keyword evidence="5 6" id="KW-0472">Membrane</keyword>
<evidence type="ECO:0000313" key="7">
    <source>
        <dbReference type="EMBL" id="MDQ0474966.1"/>
    </source>
</evidence>
<keyword evidence="8" id="KW-1185">Reference proteome</keyword>
<gene>
    <name evidence="7" type="ORF">QO011_008008</name>
</gene>
<evidence type="ECO:0000256" key="1">
    <source>
        <dbReference type="ARBA" id="ARBA00004651"/>
    </source>
</evidence>
<dbReference type="InterPro" id="IPR001123">
    <property type="entry name" value="LeuE-type"/>
</dbReference>
<feature type="transmembrane region" description="Helical" evidence="6">
    <location>
        <begin position="71"/>
        <end position="92"/>
    </location>
</feature>
<dbReference type="PANTHER" id="PTHR30086:SF19">
    <property type="entry name" value="THREONINE EFFLUX PROTEIN"/>
    <property type="match status" value="1"/>
</dbReference>
<dbReference type="RefSeq" id="WP_307285486.1">
    <property type="nucleotide sequence ID" value="NZ_JAUSVX010000028.1"/>
</dbReference>
<name>A0ABU0JKZ5_9HYPH</name>
<keyword evidence="2" id="KW-1003">Cell membrane</keyword>
<evidence type="ECO:0000256" key="4">
    <source>
        <dbReference type="ARBA" id="ARBA00022989"/>
    </source>
</evidence>
<feature type="transmembrane region" description="Helical" evidence="6">
    <location>
        <begin position="6"/>
        <end position="27"/>
    </location>
</feature>
<evidence type="ECO:0000256" key="6">
    <source>
        <dbReference type="SAM" id="Phobius"/>
    </source>
</evidence>
<keyword evidence="4 6" id="KW-1133">Transmembrane helix</keyword>
<sequence>MQSLTPLLTIAGLWTVAAVTPGPNFLLTIRLAAARSRAAGLAAVAGIGVATAVWGLAGLLGVHALFAAAPWLYWALKTAGAAYLVVLGLTMLANSRRRDVAPAAAQPARGVRASAAFRLGLVTSLANPKSALSVASMFTAALPAQPSMLLGACAIVLMVAISTLWYAGLAYVFTLGVMTAGYARLRHWLDRAAGALFVALGMRLALDRA</sequence>
<dbReference type="EMBL" id="JAUSVX010000028">
    <property type="protein sequence ID" value="MDQ0474966.1"/>
    <property type="molecule type" value="Genomic_DNA"/>
</dbReference>
<dbReference type="Pfam" id="PF01810">
    <property type="entry name" value="LysE"/>
    <property type="match status" value="1"/>
</dbReference>
<organism evidence="7 8">
    <name type="scientific">Labrys wisconsinensis</name>
    <dbReference type="NCBI Taxonomy" id="425677"/>
    <lineage>
        <taxon>Bacteria</taxon>
        <taxon>Pseudomonadati</taxon>
        <taxon>Pseudomonadota</taxon>
        <taxon>Alphaproteobacteria</taxon>
        <taxon>Hyphomicrobiales</taxon>
        <taxon>Xanthobacteraceae</taxon>
        <taxon>Labrys</taxon>
    </lineage>
</organism>
<protein>
    <submittedName>
        <fullName evidence="7">Threonine/homoserine/homoserine lactone efflux protein</fullName>
    </submittedName>
</protein>